<dbReference type="AlphaFoldDB" id="A0AAN7TKJ1"/>
<evidence type="ECO:0000256" key="1">
    <source>
        <dbReference type="SAM" id="MobiDB-lite"/>
    </source>
</evidence>
<feature type="compositionally biased region" description="Acidic residues" evidence="1">
    <location>
        <begin position="197"/>
        <end position="220"/>
    </location>
</feature>
<feature type="region of interest" description="Disordered" evidence="1">
    <location>
        <begin position="21"/>
        <end position="45"/>
    </location>
</feature>
<dbReference type="EMBL" id="JAVRRL010000020">
    <property type="protein sequence ID" value="KAK5114001.1"/>
    <property type="molecule type" value="Genomic_DNA"/>
</dbReference>
<dbReference type="Gene3D" id="6.10.140.1020">
    <property type="match status" value="1"/>
</dbReference>
<dbReference type="PANTHER" id="PTHR28527:SF1">
    <property type="entry name" value="SWI5-DEPENDENT RECOMBINATION DNA REPAIR PROTEIN 1"/>
    <property type="match status" value="1"/>
</dbReference>
<gene>
    <name evidence="2" type="ORF">LTR62_003124</name>
</gene>
<name>A0AAN7TKJ1_9PEZI</name>
<proteinExistence type="predicted"/>
<organism evidence="2 3">
    <name type="scientific">Meristemomyces frigidus</name>
    <dbReference type="NCBI Taxonomy" id="1508187"/>
    <lineage>
        <taxon>Eukaryota</taxon>
        <taxon>Fungi</taxon>
        <taxon>Dikarya</taxon>
        <taxon>Ascomycota</taxon>
        <taxon>Pezizomycotina</taxon>
        <taxon>Dothideomycetes</taxon>
        <taxon>Dothideomycetidae</taxon>
        <taxon>Mycosphaerellales</taxon>
        <taxon>Teratosphaeriaceae</taxon>
        <taxon>Meristemomyces</taxon>
    </lineage>
</organism>
<accession>A0AAN7TKJ1</accession>
<dbReference type="GO" id="GO:0006310">
    <property type="term" value="P:DNA recombination"/>
    <property type="evidence" value="ECO:0007669"/>
    <property type="project" value="TreeGrafter"/>
</dbReference>
<feature type="region of interest" description="Disordered" evidence="1">
    <location>
        <begin position="196"/>
        <end position="264"/>
    </location>
</feature>
<evidence type="ECO:0000313" key="3">
    <source>
        <dbReference type="Proteomes" id="UP001310890"/>
    </source>
</evidence>
<feature type="region of interest" description="Disordered" evidence="1">
    <location>
        <begin position="66"/>
        <end position="102"/>
    </location>
</feature>
<protein>
    <recommendedName>
        <fullName evidence="4">Swi5-dependent recombination DNA repair protein 1</fullName>
    </recommendedName>
</protein>
<comment type="caution">
    <text evidence="2">The sequence shown here is derived from an EMBL/GenBank/DDBJ whole genome shotgun (WGS) entry which is preliminary data.</text>
</comment>
<evidence type="ECO:0008006" key="4">
    <source>
        <dbReference type="Google" id="ProtNLM"/>
    </source>
</evidence>
<evidence type="ECO:0000313" key="2">
    <source>
        <dbReference type="EMBL" id="KAK5114001.1"/>
    </source>
</evidence>
<dbReference type="Proteomes" id="UP001310890">
    <property type="component" value="Unassembled WGS sequence"/>
</dbReference>
<reference evidence="2" key="1">
    <citation type="submission" date="2023-08" db="EMBL/GenBank/DDBJ databases">
        <title>Black Yeasts Isolated from many extreme environments.</title>
        <authorList>
            <person name="Coleine C."/>
            <person name="Stajich J.E."/>
            <person name="Selbmann L."/>
        </authorList>
    </citation>
    <scope>NUCLEOTIDE SEQUENCE</scope>
    <source>
        <strain evidence="2">CCFEE 5401</strain>
    </source>
</reference>
<dbReference type="PANTHER" id="PTHR28527">
    <property type="entry name" value="MATING-TYPE SWITCHING PROTEIN SWI2-RELATED"/>
    <property type="match status" value="1"/>
</dbReference>
<sequence>MSSPLDVKRRKLNISANKLNKPFVSPLRNGKLTTRPPLQDDRSSRNVIYTPSTLAHSVKFYEDPIPVRNSIPPGGTPGVKTTPIRSPATTNPSTKRRDPAEVPAQRALTSLEFQIRTVKNELDALTQAHQITTSSTDAELEGLTTKWRHASQQVAEELFGTVKERVCRMGGVAAWREGEMRKHDRARGLGEFAQPAEEVEDDDADCEFDSQGEELPEEEQEYRKREKRRVRREAMDAAEPVEDLEDLGGGGEKGKPMVWQEEGKDDDTFTIDMMLRSLNIELETIGYDKHAQRWI</sequence>